<reference evidence="1 2" key="1">
    <citation type="submission" date="2014-07" db="EMBL/GenBank/DDBJ databases">
        <authorList>
            <person name="Harkins D.M."/>
            <person name="Lesho E."/>
            <person name="Waterman P.E."/>
            <person name="Chan A."/>
            <person name="Fouts D.E."/>
        </authorList>
    </citation>
    <scope>NUCLEOTIDE SEQUENCE [LARGE SCALE GENOMIC DNA]</scope>
    <source>
        <strain evidence="1 2">MRSN 3527</strain>
    </source>
</reference>
<dbReference type="Proteomes" id="UP000036122">
    <property type="component" value="Unassembled WGS sequence"/>
</dbReference>
<organism evidence="1 2">
    <name type="scientific">Acinetobacter baumannii MRSN 3527</name>
    <dbReference type="NCBI Taxonomy" id="1409923"/>
    <lineage>
        <taxon>Bacteria</taxon>
        <taxon>Pseudomonadati</taxon>
        <taxon>Pseudomonadota</taxon>
        <taxon>Gammaproteobacteria</taxon>
        <taxon>Moraxellales</taxon>
        <taxon>Moraxellaceae</taxon>
        <taxon>Acinetobacter</taxon>
        <taxon>Acinetobacter calcoaceticus/baumannii complex</taxon>
    </lineage>
</organism>
<evidence type="ECO:0000313" key="1">
    <source>
        <dbReference type="EMBL" id="KLT87585.1"/>
    </source>
</evidence>
<dbReference type="EMBL" id="JPHZ01000022">
    <property type="protein sequence ID" value="KLT87585.1"/>
    <property type="molecule type" value="Genomic_DNA"/>
</dbReference>
<sequence>MDKLLPTETHESLFEQIFDSLIKTFVLAKVNLSKLDVELFVEESKQGSVIFLPFTTKQLLLTSNGT</sequence>
<proteinExistence type="predicted"/>
<accession>A0A0J0ZZZ2</accession>
<protein>
    <submittedName>
        <fullName evidence="1">Uncharacterized protein</fullName>
    </submittedName>
</protein>
<comment type="caution">
    <text evidence="1">The sequence shown here is derived from an EMBL/GenBank/DDBJ whole genome shotgun (WGS) entry which is preliminary data.</text>
</comment>
<name>A0A0J0ZZZ2_ACIBA</name>
<gene>
    <name evidence="1" type="ORF">T630_2711</name>
</gene>
<dbReference type="AlphaFoldDB" id="A0A0J0ZZZ2"/>
<evidence type="ECO:0000313" key="2">
    <source>
        <dbReference type="Proteomes" id="UP000036122"/>
    </source>
</evidence>